<keyword evidence="4" id="KW-0998">Cell outer membrane</keyword>
<keyword evidence="2 6" id="KW-0732">Signal</keyword>
<organism evidence="8 9">
    <name type="scientific">Chelatococcus caeni</name>
    <dbReference type="NCBI Taxonomy" id="1348468"/>
    <lineage>
        <taxon>Bacteria</taxon>
        <taxon>Pseudomonadati</taxon>
        <taxon>Pseudomonadota</taxon>
        <taxon>Alphaproteobacteria</taxon>
        <taxon>Hyphomicrobiales</taxon>
        <taxon>Chelatococcaceae</taxon>
        <taxon>Chelatococcus</taxon>
    </lineage>
</organism>
<name>A0A840C011_9HYPH</name>
<dbReference type="Proteomes" id="UP000577362">
    <property type="component" value="Unassembled WGS sequence"/>
</dbReference>
<evidence type="ECO:0000259" key="7">
    <source>
        <dbReference type="Pfam" id="PF13505"/>
    </source>
</evidence>
<dbReference type="RefSeq" id="WP_019402447.1">
    <property type="nucleotide sequence ID" value="NZ_JACIEN010000002.1"/>
</dbReference>
<accession>A0A840C011</accession>
<feature type="domain" description="Outer membrane protein beta-barrel" evidence="7">
    <location>
        <begin position="36"/>
        <end position="212"/>
    </location>
</feature>
<evidence type="ECO:0000313" key="9">
    <source>
        <dbReference type="Proteomes" id="UP000577362"/>
    </source>
</evidence>
<reference evidence="8 9" key="1">
    <citation type="submission" date="2020-08" db="EMBL/GenBank/DDBJ databases">
        <title>Genomic Encyclopedia of Type Strains, Phase IV (KMG-IV): sequencing the most valuable type-strain genomes for metagenomic binning, comparative biology and taxonomic classification.</title>
        <authorList>
            <person name="Goeker M."/>
        </authorList>
    </citation>
    <scope>NUCLEOTIDE SEQUENCE [LARGE SCALE GENOMIC DNA]</scope>
    <source>
        <strain evidence="8 9">DSM 103737</strain>
    </source>
</reference>
<dbReference type="PANTHER" id="PTHR34001:SF3">
    <property type="entry name" value="BLL7405 PROTEIN"/>
    <property type="match status" value="1"/>
</dbReference>
<keyword evidence="9" id="KW-1185">Reference proteome</keyword>
<comment type="subcellular location">
    <subcellularLocation>
        <location evidence="1">Cell outer membrane</location>
    </subcellularLocation>
</comment>
<dbReference type="InterPro" id="IPR011250">
    <property type="entry name" value="OMP/PagP_B-barrel"/>
</dbReference>
<proteinExistence type="inferred from homology"/>
<dbReference type="AlphaFoldDB" id="A0A840C011"/>
<evidence type="ECO:0000256" key="3">
    <source>
        <dbReference type="ARBA" id="ARBA00023136"/>
    </source>
</evidence>
<dbReference type="InterPro" id="IPR027385">
    <property type="entry name" value="Beta-barrel_OMP"/>
</dbReference>
<evidence type="ECO:0000256" key="6">
    <source>
        <dbReference type="SAM" id="SignalP"/>
    </source>
</evidence>
<evidence type="ECO:0000256" key="2">
    <source>
        <dbReference type="ARBA" id="ARBA00022729"/>
    </source>
</evidence>
<comment type="similarity">
    <text evidence="5">Belongs to the Omp25/RopB family.</text>
</comment>
<dbReference type="EMBL" id="JACIEN010000002">
    <property type="protein sequence ID" value="MBB4017018.1"/>
    <property type="molecule type" value="Genomic_DNA"/>
</dbReference>
<evidence type="ECO:0000313" key="8">
    <source>
        <dbReference type="EMBL" id="MBB4017018.1"/>
    </source>
</evidence>
<dbReference type="GO" id="GO:0009279">
    <property type="term" value="C:cell outer membrane"/>
    <property type="evidence" value="ECO:0007669"/>
    <property type="project" value="UniProtKB-SubCell"/>
</dbReference>
<protein>
    <submittedName>
        <fullName evidence="8">Outer membrane immunogenic protein</fullName>
    </submittedName>
</protein>
<evidence type="ECO:0000256" key="1">
    <source>
        <dbReference type="ARBA" id="ARBA00004442"/>
    </source>
</evidence>
<dbReference type="PANTHER" id="PTHR34001">
    <property type="entry name" value="BLL7405 PROTEIN"/>
    <property type="match status" value="1"/>
</dbReference>
<keyword evidence="3" id="KW-0472">Membrane</keyword>
<dbReference type="Pfam" id="PF13505">
    <property type="entry name" value="OMP_b-brl"/>
    <property type="match status" value="1"/>
</dbReference>
<feature type="chain" id="PRO_5032427749" evidence="6">
    <location>
        <begin position="22"/>
        <end position="212"/>
    </location>
</feature>
<sequence length="212" mass="22180">MHLRLLAVPVLVLAGTAGALAADPAPRIYDTAPTYAAPPAFTWRGGYIGVNGGYRRASFGRGAKSEGGFTGGVHAGYLTQLGLFALGGELEAAYLGGKSGSGPALGGARIDQSWMLAAKLRAGVAVGRLLVFTTAGYARTNIDVKDGHTRDGWRGGYLLGGGVEYAMTDRLALRAEYDFVRYGGQKIVLGDGVRVKGDLTNHLVRAGVSYRF</sequence>
<evidence type="ECO:0000256" key="4">
    <source>
        <dbReference type="ARBA" id="ARBA00023237"/>
    </source>
</evidence>
<gene>
    <name evidence="8" type="ORF">GGR16_002047</name>
</gene>
<evidence type="ECO:0000256" key="5">
    <source>
        <dbReference type="ARBA" id="ARBA00038306"/>
    </source>
</evidence>
<dbReference type="SUPFAM" id="SSF56925">
    <property type="entry name" value="OMPA-like"/>
    <property type="match status" value="1"/>
</dbReference>
<comment type="caution">
    <text evidence="8">The sequence shown here is derived from an EMBL/GenBank/DDBJ whole genome shotgun (WGS) entry which is preliminary data.</text>
</comment>
<feature type="signal peptide" evidence="6">
    <location>
        <begin position="1"/>
        <end position="21"/>
    </location>
</feature>
<dbReference type="Gene3D" id="2.40.160.20">
    <property type="match status" value="1"/>
</dbReference>
<dbReference type="InterPro" id="IPR051692">
    <property type="entry name" value="OMP-like"/>
</dbReference>